<dbReference type="Pfam" id="PF00528">
    <property type="entry name" value="BPD_transp_1"/>
    <property type="match status" value="1"/>
</dbReference>
<comment type="caution">
    <text evidence="9">The sequence shown here is derived from an EMBL/GenBank/DDBJ whole genome shotgun (WGS) entry which is preliminary data.</text>
</comment>
<dbReference type="InterPro" id="IPR000515">
    <property type="entry name" value="MetI-like"/>
</dbReference>
<evidence type="ECO:0000313" key="9">
    <source>
        <dbReference type="EMBL" id="MBU9711293.1"/>
    </source>
</evidence>
<dbReference type="Proteomes" id="UP000784880">
    <property type="component" value="Unassembled WGS sequence"/>
</dbReference>
<evidence type="ECO:0000256" key="2">
    <source>
        <dbReference type="ARBA" id="ARBA00022448"/>
    </source>
</evidence>
<evidence type="ECO:0000256" key="6">
    <source>
        <dbReference type="ARBA" id="ARBA00023136"/>
    </source>
</evidence>
<keyword evidence="4 7" id="KW-0812">Transmembrane</keyword>
<evidence type="ECO:0000256" key="5">
    <source>
        <dbReference type="ARBA" id="ARBA00022989"/>
    </source>
</evidence>
<keyword evidence="6 7" id="KW-0472">Membrane</keyword>
<dbReference type="RefSeq" id="WP_217065177.1">
    <property type="nucleotide sequence ID" value="NZ_JAHQCS010000065.1"/>
</dbReference>
<dbReference type="PROSITE" id="PS50928">
    <property type="entry name" value="ABC_TM1"/>
    <property type="match status" value="1"/>
</dbReference>
<keyword evidence="5 7" id="KW-1133">Transmembrane helix</keyword>
<protein>
    <submittedName>
        <fullName evidence="9">Carbohydrate ABC transporter permease</fullName>
    </submittedName>
</protein>
<gene>
    <name evidence="9" type="ORF">KS419_06075</name>
</gene>
<sequence length="275" mass="31922">MKLLNYLLKGLNWVLLLTVILIFIFPFFWMITTAFKSFSETMMFPPKWIPDQWLWQNFVDAWQSGPFLHYYINSITVTVSILVLQFLTVIPASYAFARYRFKGDRFLFALIMITLMIPAQLIFLPVYLQMSSWGLIDSLASLIIPFASSAFGIFLIRQAFKQVPNELIEAARLDQASEWKIMWKIMVPYAKPTIITFALFSFITHWNDYFWPLVMTNSELSRTLPVGIARLRDIDSGASWNLVMAGNMLLVVPILVIFFLAQRHIIKAFVYTGVK</sequence>
<feature type="transmembrane region" description="Helical" evidence="7">
    <location>
        <begin position="181"/>
        <end position="203"/>
    </location>
</feature>
<organism evidence="9 10">
    <name type="scientific">Evansella tamaricis</name>
    <dbReference type="NCBI Taxonomy" id="2069301"/>
    <lineage>
        <taxon>Bacteria</taxon>
        <taxon>Bacillati</taxon>
        <taxon>Bacillota</taxon>
        <taxon>Bacilli</taxon>
        <taxon>Bacillales</taxon>
        <taxon>Bacillaceae</taxon>
        <taxon>Evansella</taxon>
    </lineage>
</organism>
<keyword evidence="2 7" id="KW-0813">Transport</keyword>
<dbReference type="PANTHER" id="PTHR43744">
    <property type="entry name" value="ABC TRANSPORTER PERMEASE PROTEIN MG189-RELATED-RELATED"/>
    <property type="match status" value="1"/>
</dbReference>
<accession>A0ABS6JG35</accession>
<proteinExistence type="inferred from homology"/>
<feature type="transmembrane region" description="Helical" evidence="7">
    <location>
        <begin position="106"/>
        <end position="127"/>
    </location>
</feature>
<feature type="transmembrane region" description="Helical" evidence="7">
    <location>
        <begin position="70"/>
        <end position="94"/>
    </location>
</feature>
<evidence type="ECO:0000259" key="8">
    <source>
        <dbReference type="PROSITE" id="PS50928"/>
    </source>
</evidence>
<feature type="domain" description="ABC transmembrane type-1" evidence="8">
    <location>
        <begin position="71"/>
        <end position="261"/>
    </location>
</feature>
<dbReference type="EMBL" id="JAHQCS010000065">
    <property type="protein sequence ID" value="MBU9711293.1"/>
    <property type="molecule type" value="Genomic_DNA"/>
</dbReference>
<reference evidence="9 10" key="1">
    <citation type="submission" date="2021-06" db="EMBL/GenBank/DDBJ databases">
        <title>Bacillus sp. RD4P76, an endophyte from a halophyte.</title>
        <authorList>
            <person name="Sun J.-Q."/>
        </authorList>
    </citation>
    <scope>NUCLEOTIDE SEQUENCE [LARGE SCALE GENOMIC DNA]</scope>
    <source>
        <strain evidence="9 10">CGMCC 1.15917</strain>
    </source>
</reference>
<comment type="similarity">
    <text evidence="7">Belongs to the binding-protein-dependent transport system permease family.</text>
</comment>
<evidence type="ECO:0000313" key="10">
    <source>
        <dbReference type="Proteomes" id="UP000784880"/>
    </source>
</evidence>
<evidence type="ECO:0000256" key="7">
    <source>
        <dbReference type="RuleBase" id="RU363032"/>
    </source>
</evidence>
<evidence type="ECO:0000256" key="4">
    <source>
        <dbReference type="ARBA" id="ARBA00022692"/>
    </source>
</evidence>
<comment type="subcellular location">
    <subcellularLocation>
        <location evidence="1 7">Cell membrane</location>
        <topology evidence="1 7">Multi-pass membrane protein</topology>
    </subcellularLocation>
</comment>
<keyword evidence="10" id="KW-1185">Reference proteome</keyword>
<name>A0ABS6JG35_9BACI</name>
<evidence type="ECO:0000256" key="3">
    <source>
        <dbReference type="ARBA" id="ARBA00022475"/>
    </source>
</evidence>
<dbReference type="PANTHER" id="PTHR43744:SF12">
    <property type="entry name" value="ABC TRANSPORTER PERMEASE PROTEIN MG189-RELATED"/>
    <property type="match status" value="1"/>
</dbReference>
<feature type="transmembrane region" description="Helical" evidence="7">
    <location>
        <begin position="12"/>
        <end position="35"/>
    </location>
</feature>
<feature type="transmembrane region" description="Helical" evidence="7">
    <location>
        <begin position="240"/>
        <end position="261"/>
    </location>
</feature>
<evidence type="ECO:0000256" key="1">
    <source>
        <dbReference type="ARBA" id="ARBA00004651"/>
    </source>
</evidence>
<keyword evidence="3" id="KW-1003">Cell membrane</keyword>
<feature type="transmembrane region" description="Helical" evidence="7">
    <location>
        <begin position="139"/>
        <end position="160"/>
    </location>
</feature>
<dbReference type="CDD" id="cd06261">
    <property type="entry name" value="TM_PBP2"/>
    <property type="match status" value="1"/>
</dbReference>